<keyword evidence="3" id="KW-1185">Reference proteome</keyword>
<comment type="caution">
    <text evidence="2">The sequence shown here is derived from an EMBL/GenBank/DDBJ whole genome shotgun (WGS) entry which is preliminary data.</text>
</comment>
<dbReference type="AlphaFoldDB" id="A0A8T0HW62"/>
<reference evidence="2" key="1">
    <citation type="submission" date="2020-06" db="EMBL/GenBank/DDBJ databases">
        <title>WGS assembly of Ceratodon purpureus strain R40.</title>
        <authorList>
            <person name="Carey S.B."/>
            <person name="Jenkins J."/>
            <person name="Shu S."/>
            <person name="Lovell J.T."/>
            <person name="Sreedasyam A."/>
            <person name="Maumus F."/>
            <person name="Tiley G.P."/>
            <person name="Fernandez-Pozo N."/>
            <person name="Barry K."/>
            <person name="Chen C."/>
            <person name="Wang M."/>
            <person name="Lipzen A."/>
            <person name="Daum C."/>
            <person name="Saski C.A."/>
            <person name="Payton A.C."/>
            <person name="Mcbreen J.C."/>
            <person name="Conrad R.E."/>
            <person name="Kollar L.M."/>
            <person name="Olsson S."/>
            <person name="Huttunen S."/>
            <person name="Landis J.B."/>
            <person name="Wickett N.J."/>
            <person name="Johnson M.G."/>
            <person name="Rensing S.A."/>
            <person name="Grimwood J."/>
            <person name="Schmutz J."/>
            <person name="Mcdaniel S.F."/>
        </authorList>
    </citation>
    <scope>NUCLEOTIDE SEQUENCE</scope>
    <source>
        <strain evidence="2">R40</strain>
    </source>
</reference>
<protein>
    <submittedName>
        <fullName evidence="2">Uncharacterized protein</fullName>
    </submittedName>
</protein>
<proteinExistence type="predicted"/>
<evidence type="ECO:0000256" key="1">
    <source>
        <dbReference type="SAM" id="MobiDB-lite"/>
    </source>
</evidence>
<dbReference type="Proteomes" id="UP000822688">
    <property type="component" value="Chromosome V"/>
</dbReference>
<gene>
    <name evidence="2" type="ORF">KC19_VG305000</name>
</gene>
<feature type="region of interest" description="Disordered" evidence="1">
    <location>
        <begin position="52"/>
        <end position="107"/>
    </location>
</feature>
<accession>A0A8T0HW62</accession>
<evidence type="ECO:0000313" key="3">
    <source>
        <dbReference type="Proteomes" id="UP000822688"/>
    </source>
</evidence>
<feature type="compositionally biased region" description="Basic and acidic residues" evidence="1">
    <location>
        <begin position="78"/>
        <end position="107"/>
    </location>
</feature>
<name>A0A8T0HW62_CERPU</name>
<organism evidence="2 3">
    <name type="scientific">Ceratodon purpureus</name>
    <name type="common">Fire moss</name>
    <name type="synonym">Dicranum purpureum</name>
    <dbReference type="NCBI Taxonomy" id="3225"/>
    <lineage>
        <taxon>Eukaryota</taxon>
        <taxon>Viridiplantae</taxon>
        <taxon>Streptophyta</taxon>
        <taxon>Embryophyta</taxon>
        <taxon>Bryophyta</taxon>
        <taxon>Bryophytina</taxon>
        <taxon>Bryopsida</taxon>
        <taxon>Dicranidae</taxon>
        <taxon>Pseudoditrichales</taxon>
        <taxon>Ditrichaceae</taxon>
        <taxon>Ceratodon</taxon>
    </lineage>
</organism>
<dbReference type="EMBL" id="CM026426">
    <property type="protein sequence ID" value="KAG0574949.1"/>
    <property type="molecule type" value="Genomic_DNA"/>
</dbReference>
<sequence>MQAHAHWTWVPVAHPQPNGVFFDVLGGLSQGLFPANWPCLQIPSVPSRACTQAATSIGGIQESDQQMDTENVGSRSSSIKEDSIKKKLEEPTREKPTKRADEERVPG</sequence>
<evidence type="ECO:0000313" key="2">
    <source>
        <dbReference type="EMBL" id="KAG0574949.1"/>
    </source>
</evidence>
<feature type="compositionally biased region" description="Polar residues" evidence="1">
    <location>
        <begin position="62"/>
        <end position="75"/>
    </location>
</feature>